<evidence type="ECO:0000256" key="8">
    <source>
        <dbReference type="SAM" id="MobiDB-lite"/>
    </source>
</evidence>
<dbReference type="Proteomes" id="UP000030170">
    <property type="component" value="Unassembled WGS sequence"/>
</dbReference>
<feature type="region of interest" description="Disordered" evidence="8">
    <location>
        <begin position="836"/>
        <end position="856"/>
    </location>
</feature>
<dbReference type="InterPro" id="IPR027256">
    <property type="entry name" value="P-typ_ATPase_IB"/>
</dbReference>
<dbReference type="Gene3D" id="3.40.1110.10">
    <property type="entry name" value="Calcium-transporting ATPase, cytoplasmic domain N"/>
    <property type="match status" value="1"/>
</dbReference>
<dbReference type="Pfam" id="PF19991">
    <property type="entry name" value="HMA_2"/>
    <property type="match status" value="1"/>
</dbReference>
<dbReference type="GO" id="GO:0016887">
    <property type="term" value="F:ATP hydrolysis activity"/>
    <property type="evidence" value="ECO:0007669"/>
    <property type="project" value="InterPro"/>
</dbReference>
<keyword evidence="4" id="KW-1278">Translocase</keyword>
<proteinExistence type="inferred from homology"/>
<dbReference type="SFLD" id="SFLDF00027">
    <property type="entry name" value="p-type_atpase"/>
    <property type="match status" value="1"/>
</dbReference>
<dbReference type="GO" id="GO:0019829">
    <property type="term" value="F:ATPase-coupled monoatomic cation transmembrane transporter activity"/>
    <property type="evidence" value="ECO:0007669"/>
    <property type="project" value="InterPro"/>
</dbReference>
<comment type="similarity">
    <text evidence="2 7">Belongs to the cation transport ATPase (P-type) (TC 3.A.3) family. Type IB subfamily.</text>
</comment>
<dbReference type="InterPro" id="IPR023214">
    <property type="entry name" value="HAD_sf"/>
</dbReference>
<dbReference type="NCBIfam" id="TIGR01525">
    <property type="entry name" value="ATPase-IB_hvy"/>
    <property type="match status" value="1"/>
</dbReference>
<dbReference type="Gene3D" id="2.70.150.10">
    <property type="entry name" value="Calcium-transporting ATPase, cytoplasmic transduction domain A"/>
    <property type="match status" value="1"/>
</dbReference>
<evidence type="ECO:0000313" key="10">
    <source>
        <dbReference type="EMBL" id="KGF72057.1"/>
    </source>
</evidence>
<organism evidence="10 11">
    <name type="scientific">Neosynechococcus sphagnicola sy1</name>
    <dbReference type="NCBI Taxonomy" id="1497020"/>
    <lineage>
        <taxon>Bacteria</taxon>
        <taxon>Bacillati</taxon>
        <taxon>Cyanobacteriota</taxon>
        <taxon>Cyanophyceae</taxon>
        <taxon>Neosynechococcales</taxon>
        <taxon>Neosynechococcaceae</taxon>
        <taxon>Neosynechococcus</taxon>
    </lineage>
</organism>
<keyword evidence="7" id="KW-1003">Cell membrane</keyword>
<accession>A0A098TJ79</accession>
<evidence type="ECO:0000256" key="4">
    <source>
        <dbReference type="ARBA" id="ARBA00022967"/>
    </source>
</evidence>
<dbReference type="InterPro" id="IPR059000">
    <property type="entry name" value="ATPase_P-type_domA"/>
</dbReference>
<dbReference type="PRINTS" id="PR00119">
    <property type="entry name" value="CATATPASE"/>
</dbReference>
<dbReference type="InterPro" id="IPR001757">
    <property type="entry name" value="P_typ_ATPase"/>
</dbReference>
<dbReference type="EMBL" id="JJML01000040">
    <property type="protein sequence ID" value="KGF72057.1"/>
    <property type="molecule type" value="Genomic_DNA"/>
</dbReference>
<comment type="subcellular location">
    <subcellularLocation>
        <location evidence="7">Cell membrane</location>
    </subcellularLocation>
    <subcellularLocation>
        <location evidence="1">Membrane</location>
        <topology evidence="1">Multi-pass membrane protein</topology>
    </subcellularLocation>
</comment>
<comment type="caution">
    <text evidence="10">The sequence shown here is derived from an EMBL/GenBank/DDBJ whole genome shotgun (WGS) entry which is preliminary data.</text>
</comment>
<dbReference type="AlphaFoldDB" id="A0A098TJ79"/>
<dbReference type="Gene3D" id="3.40.50.1000">
    <property type="entry name" value="HAD superfamily/HAD-like"/>
    <property type="match status" value="1"/>
</dbReference>
<dbReference type="Pfam" id="PF00122">
    <property type="entry name" value="E1-E2_ATPase"/>
    <property type="match status" value="1"/>
</dbReference>
<dbReference type="PANTHER" id="PTHR48085">
    <property type="entry name" value="CADMIUM/ZINC-TRANSPORTING ATPASE HMA2-RELATED"/>
    <property type="match status" value="1"/>
</dbReference>
<dbReference type="GO" id="GO:0005886">
    <property type="term" value="C:plasma membrane"/>
    <property type="evidence" value="ECO:0007669"/>
    <property type="project" value="UniProtKB-SubCell"/>
</dbReference>
<keyword evidence="3" id="KW-0812">Transmembrane</keyword>
<dbReference type="InterPro" id="IPR023299">
    <property type="entry name" value="ATPase_P-typ_cyto_dom_N"/>
</dbReference>
<dbReference type="SFLD" id="SFLDS00003">
    <property type="entry name" value="Haloacid_Dehalogenase"/>
    <property type="match status" value="1"/>
</dbReference>
<keyword evidence="7" id="KW-0547">Nucleotide-binding</keyword>
<dbReference type="SFLD" id="SFLDG00002">
    <property type="entry name" value="C1.7:_P-type_atpase_like"/>
    <property type="match status" value="1"/>
</dbReference>
<dbReference type="GO" id="GO:0005524">
    <property type="term" value="F:ATP binding"/>
    <property type="evidence" value="ECO:0007669"/>
    <property type="project" value="UniProtKB-UniRule"/>
</dbReference>
<feature type="compositionally biased region" description="Basic and acidic residues" evidence="8">
    <location>
        <begin position="840"/>
        <end position="854"/>
    </location>
</feature>
<keyword evidence="7" id="KW-0067">ATP-binding</keyword>
<dbReference type="CDD" id="cd07550">
    <property type="entry name" value="P-type_ATPase_HM"/>
    <property type="match status" value="1"/>
</dbReference>
<keyword evidence="5" id="KW-1133">Transmembrane helix</keyword>
<evidence type="ECO:0000256" key="1">
    <source>
        <dbReference type="ARBA" id="ARBA00004141"/>
    </source>
</evidence>
<name>A0A098TJ79_9CYAN</name>
<dbReference type="InterPro" id="IPR018303">
    <property type="entry name" value="ATPase_P-typ_P_site"/>
</dbReference>
<dbReference type="InterPro" id="IPR036412">
    <property type="entry name" value="HAD-like_sf"/>
</dbReference>
<sequence>MSEPHQVSQLQKTHYQVLHWAPGRFRIRVPRLLNDVDYASKLQYLVESLHRVTDVRINAMASSLVVEYEDGAVTIDTIQEQIFTAIQRASTLDLAEIPAMVQEKPTVHEIDYWERLGLPGLGLVLSLGAIAGLPIPSIVIAGVVFAGALPVFKRAWEAIQEEKQLTIDFLDGLAISLHTLQGHYFAPSFMLGLVEGGELIRDLTARGTERASLDLLDCLGKYALVERDGQEIQIPVKDVIEGDHVIVYPGDQIPVDGYVLRGTGLIDQCKLTGESVPVERSEGDEVFASTLVVDGNLCILVERTGNNTRAGVIVSLMQSAPVHDTRVENYAATVANQAVIPTLLIGTGVGLFSGDLNRAIALLTLDLGTGIRVSVPTTILSALTYAARNGVLIRSGRAIEILARIETVVFDKTGTLTVGHAGVTDIKVMDDRFAGSEILALAATAEQGLTHPVAEAIVRQARESQLELKSCEEWEYKVGLGVVAKIDGMRIQVGSSRFMTQEQIDLQVFEQRYPEALTGSCSLVYIAGDGRLLGVVMYSDPPRAESKGVVKDLKQQGITPYMLSGDVTRVARAVAGELGISPNNIYAEAFPERKVEVVKSLHDSGKVVAFCGDGINDSAALAYADVSISFAGATDIARETADVVLMEDDLRGLTHAIRIAKQAMEIIWQNTAIVAVPNIGALISGIVFALDPILAVVINNGTAILAELNGLRPLLGPGGVTPLSHSLDIATLHEEEERLHSHVEMKTHAKTAPTAPQPAGEMNGGTATPEVETPMSAVVVSSPLVDETNGFPPTAEVSLEVEPVFLHGLNHSSGAEPYLSQADLAKRLGLTTQALTRQRSRQDFQEWSRNRDPEGQAWEFDQTTKAFYAIGNGGVIAPPSEEKQVSLV</sequence>
<evidence type="ECO:0000256" key="5">
    <source>
        <dbReference type="ARBA" id="ARBA00022989"/>
    </source>
</evidence>
<evidence type="ECO:0000256" key="6">
    <source>
        <dbReference type="ARBA" id="ARBA00023136"/>
    </source>
</evidence>
<dbReference type="GO" id="GO:0046872">
    <property type="term" value="F:metal ion binding"/>
    <property type="evidence" value="ECO:0007669"/>
    <property type="project" value="UniProtKB-KW"/>
</dbReference>
<dbReference type="InterPro" id="IPR008250">
    <property type="entry name" value="ATPase_P-typ_transduc_dom_A_sf"/>
</dbReference>
<dbReference type="SUPFAM" id="SSF81653">
    <property type="entry name" value="Calcium ATPase, transduction domain A"/>
    <property type="match status" value="1"/>
</dbReference>
<evidence type="ECO:0000259" key="9">
    <source>
        <dbReference type="Pfam" id="PF00122"/>
    </source>
</evidence>
<gene>
    <name evidence="10" type="ORF">DO97_13170</name>
</gene>
<dbReference type="InterPro" id="IPR044492">
    <property type="entry name" value="P_typ_ATPase_HD_dom"/>
</dbReference>
<evidence type="ECO:0000256" key="7">
    <source>
        <dbReference type="RuleBase" id="RU362081"/>
    </source>
</evidence>
<dbReference type="SUPFAM" id="SSF56784">
    <property type="entry name" value="HAD-like"/>
    <property type="match status" value="1"/>
</dbReference>
<reference evidence="10 11" key="1">
    <citation type="journal article" date="2014" name="Mol. Ecol.">
        <title>Evolution of Synechococcus.</title>
        <authorList>
            <person name="Dvorak P."/>
            <person name="Casamatta D."/>
            <person name="Hasler P."/>
            <person name="Poulickova A."/>
            <person name="Ondrej V."/>
            <person name="Sanges R."/>
        </authorList>
    </citation>
    <scope>NUCLEOTIDE SEQUENCE [LARGE SCALE GENOMIC DNA]</scope>
    <source>
        <strain evidence="10 11">CAUP A 1101</strain>
    </source>
</reference>
<keyword evidence="11" id="KW-1185">Reference proteome</keyword>
<feature type="domain" description="P-type ATPase A" evidence="9">
    <location>
        <begin position="222"/>
        <end position="318"/>
    </location>
</feature>
<dbReference type="PROSITE" id="PS00154">
    <property type="entry name" value="ATPASE_E1_E2"/>
    <property type="match status" value="1"/>
</dbReference>
<dbReference type="Pfam" id="PF00702">
    <property type="entry name" value="Hydrolase"/>
    <property type="match status" value="1"/>
</dbReference>
<dbReference type="PANTHER" id="PTHR48085:SF5">
    <property type="entry name" value="CADMIUM_ZINC-TRANSPORTING ATPASE HMA4-RELATED"/>
    <property type="match status" value="1"/>
</dbReference>
<keyword evidence="7" id="KW-0479">Metal-binding</keyword>
<evidence type="ECO:0000313" key="11">
    <source>
        <dbReference type="Proteomes" id="UP000030170"/>
    </source>
</evidence>
<dbReference type="NCBIfam" id="TIGR01494">
    <property type="entry name" value="ATPase_P-type"/>
    <property type="match status" value="1"/>
</dbReference>
<protein>
    <submittedName>
        <fullName evidence="10">ATPase</fullName>
    </submittedName>
</protein>
<evidence type="ECO:0000256" key="3">
    <source>
        <dbReference type="ARBA" id="ARBA00022692"/>
    </source>
</evidence>
<dbReference type="STRING" id="1497020.DO97_13170"/>
<keyword evidence="6" id="KW-0472">Membrane</keyword>
<dbReference type="PRINTS" id="PR00120">
    <property type="entry name" value="HATPASE"/>
</dbReference>
<evidence type="ECO:0000256" key="2">
    <source>
        <dbReference type="ARBA" id="ARBA00006024"/>
    </source>
</evidence>
<dbReference type="InterPro" id="IPR051014">
    <property type="entry name" value="Cation_Transport_ATPase_IB"/>
</dbReference>